<dbReference type="PANTHER" id="PTHR22957:SF502">
    <property type="entry name" value="SMALL G PROTEIN SIGNALING MODULATOR 2-RELATED"/>
    <property type="match status" value="1"/>
</dbReference>
<feature type="compositionally biased region" description="Polar residues" evidence="5">
    <location>
        <begin position="337"/>
        <end position="352"/>
    </location>
</feature>
<dbReference type="Gene3D" id="1.10.8.270">
    <property type="entry name" value="putative rabgap domain of human tbc1 domain family member 14 like domains"/>
    <property type="match status" value="1"/>
</dbReference>
<feature type="compositionally biased region" description="Basic residues" evidence="5">
    <location>
        <begin position="422"/>
        <end position="437"/>
    </location>
</feature>
<dbReference type="InterPro" id="IPR000195">
    <property type="entry name" value="Rab-GAP-TBC_dom"/>
</dbReference>
<proteinExistence type="predicted"/>
<evidence type="ECO:0000313" key="8">
    <source>
        <dbReference type="Proteomes" id="UP000695562"/>
    </source>
</evidence>
<feature type="compositionally biased region" description="Low complexity" evidence="5">
    <location>
        <begin position="314"/>
        <end position="331"/>
    </location>
</feature>
<sequence>MFMNIPHRILFSKENVFIYPPEVEKGIKGTLSICSLDKGSLYLLWMPANEYSGGNSSNDGNDNNNDTTIQEELEMNPTSLVVRVHIKELKSIKKYTPTIGTPYIIITSKSGTAFYPFFFEQGGVREFLKCLSSIIHLKKSNIDPNFFIVVDLTDPIQRSLSHMNLSESIDKIHDPLADLEMEGDQNKYSLLSSTNHLKKAQEISVSIANVTNNTSNFTKSGLSFSTSILAPPSNVSLLSTSIKESLYESSTMNNSNSYHSGLNTLNSNNDLTKPSLTLNNNNTTTNSLSLSSIISKSPTSTSSSPISINRLAHSGNISPISSPSSKILSESTDSDDGSNSFSTSPTNGSGTPNHRHKLKREFSSSILENFAKVTQLAKSAQKKIFEEPAKNIDNHFRNLMNKTATNSLSPPHSNSHSNNSSGHHHSHGHHNSHHHSHNSNGIPSYIDQLNESSSSIMSSSMDYFTPFNISSSNFSIEIGINRRECNPLSASEWYSYFDEEGRICLANQQVLLKKIFYGGIEDSLRSQVWPFLLHVYSFDSTYASRQVKAHEKLLEYQTLKRQWESISCEQESRFSKYVSRKMLIKKDVIRTDRLHPMFIDGEDELDANPNLKLMYEILLTYSFFNFDIGYVQGMSDLLSPILSVMKNDSDSFWCFKGLMDRLESNFHKDQNGMHTQLSTLSKLIKFMDNDLFNHLEANNGSNMYFFFQSVLICFKREFCFSDVKCLWEVLWSNYLTKQLPIFMCLSIILKEREKILSENMAFDLILKLVNEKANKMDLDELLIDAESLVKYFIIKQPSNDPSLLALKQSISIGF</sequence>
<evidence type="ECO:0000256" key="3">
    <source>
        <dbReference type="ARBA" id="ARBA00022490"/>
    </source>
</evidence>
<dbReference type="GO" id="GO:0005737">
    <property type="term" value="C:cytoplasm"/>
    <property type="evidence" value="ECO:0007669"/>
    <property type="project" value="UniProtKB-SubCell"/>
</dbReference>
<dbReference type="SUPFAM" id="SSF47923">
    <property type="entry name" value="Ypt/Rab-GAP domain of gyp1p"/>
    <property type="match status" value="2"/>
</dbReference>
<reference evidence="7" key="1">
    <citation type="submission" date="2020-01" db="EMBL/GenBank/DDBJ databases">
        <title>Development of genomics and gene disruption for Polysphondylium violaceum indicates a role for the polyketide synthase stlB in stalk morphogenesis.</title>
        <authorList>
            <person name="Narita B."/>
            <person name="Kawabe Y."/>
            <person name="Kin K."/>
            <person name="Saito T."/>
            <person name="Gibbs R."/>
            <person name="Kuspa A."/>
            <person name="Muzny D."/>
            <person name="Queller D."/>
            <person name="Richards S."/>
            <person name="Strassman J."/>
            <person name="Sucgang R."/>
            <person name="Worley K."/>
            <person name="Schaap P."/>
        </authorList>
    </citation>
    <scope>NUCLEOTIDE SEQUENCE</scope>
    <source>
        <strain evidence="7">QSvi11</strain>
    </source>
</reference>
<feature type="compositionally biased region" description="Low complexity" evidence="5">
    <location>
        <begin position="412"/>
        <end position="421"/>
    </location>
</feature>
<dbReference type="InterPro" id="IPR035969">
    <property type="entry name" value="Rab-GAP_TBC_sf"/>
</dbReference>
<dbReference type="InterPro" id="IPR021935">
    <property type="entry name" value="SGSM1/2_RBD"/>
</dbReference>
<dbReference type="PROSITE" id="PS50086">
    <property type="entry name" value="TBC_RABGAP"/>
    <property type="match status" value="1"/>
</dbReference>
<dbReference type="Gene3D" id="2.30.29.230">
    <property type="match status" value="1"/>
</dbReference>
<dbReference type="Proteomes" id="UP000695562">
    <property type="component" value="Unassembled WGS sequence"/>
</dbReference>
<dbReference type="SMART" id="SM00164">
    <property type="entry name" value="TBC"/>
    <property type="match status" value="1"/>
</dbReference>
<evidence type="ECO:0000256" key="1">
    <source>
        <dbReference type="ARBA" id="ARBA00004496"/>
    </source>
</evidence>
<evidence type="ECO:0000256" key="4">
    <source>
        <dbReference type="ARBA" id="ARBA00022553"/>
    </source>
</evidence>
<feature type="region of interest" description="Disordered" evidence="5">
    <location>
        <begin position="314"/>
        <end position="356"/>
    </location>
</feature>
<dbReference type="FunFam" id="1.10.8.270:FF:000005">
    <property type="entry name" value="TBC1 domain family member 15"/>
    <property type="match status" value="1"/>
</dbReference>
<dbReference type="Pfam" id="PF00566">
    <property type="entry name" value="RabGAP-TBC"/>
    <property type="match status" value="1"/>
</dbReference>
<accession>A0A8J4PS03</accession>
<evidence type="ECO:0000313" key="7">
    <source>
        <dbReference type="EMBL" id="KAF2071930.1"/>
    </source>
</evidence>
<keyword evidence="4" id="KW-0597">Phosphoprotein</keyword>
<feature type="region of interest" description="Disordered" evidence="5">
    <location>
        <begin position="402"/>
        <end position="445"/>
    </location>
</feature>
<evidence type="ECO:0000256" key="5">
    <source>
        <dbReference type="SAM" id="MobiDB-lite"/>
    </source>
</evidence>
<evidence type="ECO:0000256" key="2">
    <source>
        <dbReference type="ARBA" id="ARBA00022468"/>
    </source>
</evidence>
<dbReference type="GO" id="GO:0005096">
    <property type="term" value="F:GTPase activator activity"/>
    <property type="evidence" value="ECO:0007669"/>
    <property type="project" value="UniProtKB-KW"/>
</dbReference>
<name>A0A8J4PS03_9MYCE</name>
<dbReference type="OrthoDB" id="10264062at2759"/>
<gene>
    <name evidence="7" type="ORF">CYY_006745</name>
</gene>
<dbReference type="AlphaFoldDB" id="A0A8J4PS03"/>
<protein>
    <recommendedName>
        <fullName evidence="6">Rab-GAP TBC domain-containing protein</fullName>
    </recommendedName>
</protein>
<organism evidence="7 8">
    <name type="scientific">Polysphondylium violaceum</name>
    <dbReference type="NCBI Taxonomy" id="133409"/>
    <lineage>
        <taxon>Eukaryota</taxon>
        <taxon>Amoebozoa</taxon>
        <taxon>Evosea</taxon>
        <taxon>Eumycetozoa</taxon>
        <taxon>Dictyostelia</taxon>
        <taxon>Dictyosteliales</taxon>
        <taxon>Dictyosteliaceae</taxon>
        <taxon>Polysphondylium</taxon>
    </lineage>
</organism>
<keyword evidence="8" id="KW-1185">Reference proteome</keyword>
<dbReference type="PANTHER" id="PTHR22957">
    <property type="entry name" value="TBC1 DOMAIN FAMILY MEMBER GTPASE-ACTIVATING PROTEIN"/>
    <property type="match status" value="1"/>
</dbReference>
<keyword evidence="2" id="KW-0343">GTPase activation</keyword>
<feature type="compositionally biased region" description="Polar residues" evidence="5">
    <location>
        <begin position="402"/>
        <end position="411"/>
    </location>
</feature>
<keyword evidence="3" id="KW-0963">Cytoplasm</keyword>
<dbReference type="Gene3D" id="1.10.472.80">
    <property type="entry name" value="Ypt/Rab-GAP domain of gyp1p, domain 3"/>
    <property type="match status" value="1"/>
</dbReference>
<evidence type="ECO:0000259" key="6">
    <source>
        <dbReference type="PROSITE" id="PS50086"/>
    </source>
</evidence>
<feature type="domain" description="Rab-GAP TBC" evidence="6">
    <location>
        <begin position="519"/>
        <end position="734"/>
    </location>
</feature>
<comment type="caution">
    <text evidence="7">The sequence shown here is derived from an EMBL/GenBank/DDBJ whole genome shotgun (WGS) entry which is preliminary data.</text>
</comment>
<comment type="subcellular location">
    <subcellularLocation>
        <location evidence="1">Cytoplasm</location>
    </subcellularLocation>
</comment>
<dbReference type="EMBL" id="AJWJ01000325">
    <property type="protein sequence ID" value="KAF2071930.1"/>
    <property type="molecule type" value="Genomic_DNA"/>
</dbReference>
<dbReference type="Pfam" id="PF12068">
    <property type="entry name" value="PH_RBD"/>
    <property type="match status" value="1"/>
</dbReference>